<evidence type="ECO:0000313" key="2">
    <source>
        <dbReference type="EMBL" id="SHE36439.1"/>
    </source>
</evidence>
<feature type="coiled-coil region" evidence="1">
    <location>
        <begin position="176"/>
        <end position="206"/>
    </location>
</feature>
<keyword evidence="1" id="KW-0175">Coiled coil</keyword>
<evidence type="ECO:0000313" key="3">
    <source>
        <dbReference type="Proteomes" id="UP000184476"/>
    </source>
</evidence>
<gene>
    <name evidence="2" type="ORF">SAMN05444392_101172</name>
</gene>
<organism evidence="2 3">
    <name type="scientific">Seinonella peptonophila</name>
    <dbReference type="NCBI Taxonomy" id="112248"/>
    <lineage>
        <taxon>Bacteria</taxon>
        <taxon>Bacillati</taxon>
        <taxon>Bacillota</taxon>
        <taxon>Bacilli</taxon>
        <taxon>Bacillales</taxon>
        <taxon>Thermoactinomycetaceae</taxon>
        <taxon>Seinonella</taxon>
    </lineage>
</organism>
<protein>
    <submittedName>
        <fullName evidence="2">Uncharacterized protein</fullName>
    </submittedName>
</protein>
<sequence length="245" mass="28168">MNNDIIQYKVKLPKELVGQISETSDVELVDVLRLSVARYLQTYAAEKVMSELISQYVERAEGLFEERFDKITNLLASLSYVSKFNNNILNAIFVNNNGSESDLERFYNEATDTVQKYFQFDETEGNILPIMEENDQLRIKVQELEKRAISQAATAQTTGGGNTAELTYANQLPDDKAALDLTIKRITEQIKIMEQKKAEAERQKREVVVWINGLITHLVNNYSRLKTNEQIIRAYIKRNPKPKIQ</sequence>
<dbReference type="AlphaFoldDB" id="A0A1M4SW83"/>
<dbReference type="STRING" id="112248.SAMN05444392_101172"/>
<dbReference type="Proteomes" id="UP000184476">
    <property type="component" value="Unassembled WGS sequence"/>
</dbReference>
<reference evidence="2 3" key="1">
    <citation type="submission" date="2016-11" db="EMBL/GenBank/DDBJ databases">
        <authorList>
            <person name="Jaros S."/>
            <person name="Januszkiewicz K."/>
            <person name="Wedrychowicz H."/>
        </authorList>
    </citation>
    <scope>NUCLEOTIDE SEQUENCE [LARGE SCALE GENOMIC DNA]</scope>
    <source>
        <strain evidence="2 3">DSM 44666</strain>
    </source>
</reference>
<keyword evidence="3" id="KW-1185">Reference proteome</keyword>
<name>A0A1M4SW83_9BACL</name>
<evidence type="ECO:0000256" key="1">
    <source>
        <dbReference type="SAM" id="Coils"/>
    </source>
</evidence>
<dbReference type="EMBL" id="FQVL01000001">
    <property type="protein sequence ID" value="SHE36439.1"/>
    <property type="molecule type" value="Genomic_DNA"/>
</dbReference>
<dbReference type="RefSeq" id="WP_073150473.1">
    <property type="nucleotide sequence ID" value="NZ_FQVL01000001.1"/>
</dbReference>
<proteinExistence type="predicted"/>
<accession>A0A1M4SW83</accession>